<reference evidence="2 3" key="2">
    <citation type="journal article" date="2013" name="Genome Announc.">
        <title>Genome of the Root-Associated Plant Growth-Promoting Bacterium Variovorax paradoxus Strain EPS.</title>
        <authorList>
            <person name="Han J.I."/>
            <person name="Spain J.C."/>
            <person name="Leadbetter J.R."/>
            <person name="Ovchinnikova G."/>
            <person name="Goodwin L.A."/>
            <person name="Han C.S."/>
            <person name="Woyke T."/>
            <person name="Davenport K.W."/>
            <person name="Orwin P.M."/>
        </authorList>
    </citation>
    <scope>NUCLEOTIDE SEQUENCE [LARGE SCALE GENOMIC DNA]</scope>
    <source>
        <strain evidence="2 3">EPS</strain>
    </source>
</reference>
<dbReference type="HOGENOM" id="CLU_076204_3_0_4"/>
<dbReference type="PANTHER" id="PTHR43640">
    <property type="entry name" value="OS07G0260300 PROTEIN"/>
    <property type="match status" value="1"/>
</dbReference>
<dbReference type="eggNOG" id="COG1225">
    <property type="taxonomic scope" value="Bacteria"/>
</dbReference>
<dbReference type="AlphaFoldDB" id="E6V8I3"/>
<dbReference type="InterPro" id="IPR000866">
    <property type="entry name" value="AhpC/TSA"/>
</dbReference>
<dbReference type="GO" id="GO:0016491">
    <property type="term" value="F:oxidoreductase activity"/>
    <property type="evidence" value="ECO:0007669"/>
    <property type="project" value="InterPro"/>
</dbReference>
<dbReference type="Pfam" id="PF00578">
    <property type="entry name" value="AhpC-TSA"/>
    <property type="match status" value="1"/>
</dbReference>
<organism evidence="2 3">
    <name type="scientific">Variovorax paradoxus (strain EPS)</name>
    <dbReference type="NCBI Taxonomy" id="595537"/>
    <lineage>
        <taxon>Bacteria</taxon>
        <taxon>Pseudomonadati</taxon>
        <taxon>Pseudomonadota</taxon>
        <taxon>Betaproteobacteria</taxon>
        <taxon>Burkholderiales</taxon>
        <taxon>Comamonadaceae</taxon>
        <taxon>Variovorax</taxon>
    </lineage>
</organism>
<dbReference type="KEGG" id="vpe:Varpa_0748"/>
<protein>
    <submittedName>
        <fullName evidence="2">Alkyl hydroperoxide reductase/ Thiol specific antioxidant/ Mal allergen</fullName>
    </submittedName>
</protein>
<name>E6V8I3_VARPE</name>
<accession>E6V8I3</accession>
<dbReference type="PROSITE" id="PS51352">
    <property type="entry name" value="THIOREDOXIN_2"/>
    <property type="match status" value="1"/>
</dbReference>
<dbReference type="STRING" id="595537.Varpa_0748"/>
<proteinExistence type="predicted"/>
<dbReference type="InterPro" id="IPR047262">
    <property type="entry name" value="PRX-like1"/>
</dbReference>
<dbReference type="SUPFAM" id="SSF52833">
    <property type="entry name" value="Thioredoxin-like"/>
    <property type="match status" value="1"/>
</dbReference>
<dbReference type="InterPro" id="IPR036249">
    <property type="entry name" value="Thioredoxin-like_sf"/>
</dbReference>
<feature type="domain" description="Thioredoxin" evidence="1">
    <location>
        <begin position="57"/>
        <end position="212"/>
    </location>
</feature>
<reference evidence="3" key="1">
    <citation type="submission" date="2010-12" db="EMBL/GenBank/DDBJ databases">
        <title>Complete sequence of Variovorax paradoxus EPS.</title>
        <authorList>
            <consortium name="US DOE Joint Genome Institute"/>
            <person name="Lucas S."/>
            <person name="Copeland A."/>
            <person name="Lapidus A."/>
            <person name="Cheng J.-F."/>
            <person name="Goodwin L."/>
            <person name="Pitluck S."/>
            <person name="Teshima H."/>
            <person name="Detter J.C."/>
            <person name="Han C."/>
            <person name="Tapia R."/>
            <person name="Land M."/>
            <person name="Hauser L."/>
            <person name="Kyrpides N."/>
            <person name="Ivanova N."/>
            <person name="Ovchinnikova G."/>
            <person name="Orwin P."/>
            <person name="Han J.-I.G."/>
            <person name="Woyke T."/>
        </authorList>
    </citation>
    <scope>NUCLEOTIDE SEQUENCE [LARGE SCALE GENOMIC DNA]</scope>
    <source>
        <strain evidence="3">EPS</strain>
    </source>
</reference>
<dbReference type="InterPro" id="IPR013766">
    <property type="entry name" value="Thioredoxin_domain"/>
</dbReference>
<dbReference type="EMBL" id="CP002417">
    <property type="protein sequence ID" value="ADU34966.1"/>
    <property type="molecule type" value="Genomic_DNA"/>
</dbReference>
<dbReference type="PANTHER" id="PTHR43640:SF1">
    <property type="entry name" value="THIOREDOXIN-DEPENDENT PEROXIREDOXIN"/>
    <property type="match status" value="1"/>
</dbReference>
<gene>
    <name evidence="2" type="ordered locus">Varpa_0748</name>
</gene>
<evidence type="ECO:0000313" key="2">
    <source>
        <dbReference type="EMBL" id="ADU34966.1"/>
    </source>
</evidence>
<dbReference type="GO" id="GO:0016209">
    <property type="term" value="F:antioxidant activity"/>
    <property type="evidence" value="ECO:0007669"/>
    <property type="project" value="InterPro"/>
</dbReference>
<dbReference type="Gene3D" id="3.40.30.10">
    <property type="entry name" value="Glutaredoxin"/>
    <property type="match status" value="1"/>
</dbReference>
<dbReference type="Proteomes" id="UP000008917">
    <property type="component" value="Chromosome"/>
</dbReference>
<evidence type="ECO:0000313" key="3">
    <source>
        <dbReference type="Proteomes" id="UP000008917"/>
    </source>
</evidence>
<evidence type="ECO:0000259" key="1">
    <source>
        <dbReference type="PROSITE" id="PS51352"/>
    </source>
</evidence>
<sequence>MELTLAMSFSPTSDSRSLRAARHARAALSRASRRAVVAAAVALGGAFLMGTNAFAAPAVGQKAPDFVAVDTTGAKHKLSDFAGKFVVLEWTNPGCPFVRKHYGSGNMPATQKAATDKGVVWLAINSTERAASDYLKADALDAWMKSQSAAPTAVLMDEDGVIGQVYGARTTPHIFIIDPKGTLVYAGGIDSIASARADDIKTATNYVNQALGEAFGGKPISASTTRPYGCSIKYKA</sequence>